<dbReference type="Proteomes" id="UP000614490">
    <property type="component" value="Unassembled WGS sequence"/>
</dbReference>
<dbReference type="Gene3D" id="1.10.287.1100">
    <property type="entry name" value="Sporulation inhibitor A"/>
    <property type="match status" value="1"/>
</dbReference>
<dbReference type="Pfam" id="PF08970">
    <property type="entry name" value="Sda"/>
    <property type="match status" value="1"/>
</dbReference>
<organism evidence="2 3">
    <name type="scientific">Halobacillus yeomjeoni</name>
    <dbReference type="NCBI Taxonomy" id="311194"/>
    <lineage>
        <taxon>Bacteria</taxon>
        <taxon>Bacillati</taxon>
        <taxon>Bacillota</taxon>
        <taxon>Bacilli</taxon>
        <taxon>Bacillales</taxon>
        <taxon>Bacillaceae</taxon>
        <taxon>Halobacillus</taxon>
    </lineage>
</organism>
<keyword evidence="3" id="KW-1185">Reference proteome</keyword>
<reference evidence="2 3" key="1">
    <citation type="journal article" date="2005" name="Int. J. Syst. Evol. Microbiol.">
        <title>Halobacillus yeomjeoni sp. nov., isolated from a marine solar saltern in Korea.</title>
        <authorList>
            <person name="Yoon J.H."/>
            <person name="Kang S.J."/>
            <person name="Lee C.H."/>
            <person name="Oh H.W."/>
            <person name="Oh T.K."/>
        </authorList>
    </citation>
    <scope>NUCLEOTIDE SEQUENCE [LARGE SCALE GENOMIC DNA]</scope>
    <source>
        <strain evidence="2 3">KCTC 3957</strain>
    </source>
</reference>
<dbReference type="GO" id="GO:0004860">
    <property type="term" value="F:protein kinase inhibitor activity"/>
    <property type="evidence" value="ECO:0007669"/>
    <property type="project" value="UniProtKB-KW"/>
</dbReference>
<gene>
    <name evidence="2" type="primary">sda</name>
    <name evidence="2" type="ORF">H0267_09480</name>
</gene>
<comment type="caution">
    <text evidence="2">The sequence shown here is derived from an EMBL/GenBank/DDBJ whole genome shotgun (WGS) entry which is preliminary data.</text>
</comment>
<accession>A0A931HVZ2</accession>
<evidence type="ECO:0000256" key="1">
    <source>
        <dbReference type="SAM" id="MobiDB-lite"/>
    </source>
</evidence>
<dbReference type="SUPFAM" id="SSF100985">
    <property type="entry name" value="Sporulation inhibitor Sda"/>
    <property type="match status" value="1"/>
</dbReference>
<keyword evidence="2" id="KW-0649">Protein kinase inhibitor</keyword>
<evidence type="ECO:0000313" key="2">
    <source>
        <dbReference type="EMBL" id="MBH0230440.1"/>
    </source>
</evidence>
<dbReference type="InterPro" id="IPR036916">
    <property type="entry name" value="Sda_sf"/>
</dbReference>
<sequence length="61" mass="7126">MNLKKLTDLQLELSIDTAERLQLDSEFIRMLKKELEKRKSRAPSKSSSETKTLIPTLHRND</sequence>
<dbReference type="RefSeq" id="WP_197317074.1">
    <property type="nucleotide sequence ID" value="NZ_JADZSC010000002.1"/>
</dbReference>
<name>A0A931HVZ2_9BACI</name>
<feature type="region of interest" description="Disordered" evidence="1">
    <location>
        <begin position="35"/>
        <end position="61"/>
    </location>
</feature>
<proteinExistence type="predicted"/>
<protein>
    <submittedName>
        <fullName evidence="2">Sporulation histidine kinase inhibitor Sda</fullName>
    </submittedName>
</protein>
<dbReference type="InterPro" id="IPR015064">
    <property type="entry name" value="Sda"/>
</dbReference>
<dbReference type="AlphaFoldDB" id="A0A931HVZ2"/>
<dbReference type="EMBL" id="JADZSC010000002">
    <property type="protein sequence ID" value="MBH0230440.1"/>
    <property type="molecule type" value="Genomic_DNA"/>
</dbReference>
<evidence type="ECO:0000313" key="3">
    <source>
        <dbReference type="Proteomes" id="UP000614490"/>
    </source>
</evidence>